<reference evidence="2 3" key="1">
    <citation type="submission" date="2024-09" db="EMBL/GenBank/DDBJ databases">
        <title>Chromosome-scale assembly of Riccia fluitans.</title>
        <authorList>
            <person name="Paukszto L."/>
            <person name="Sawicki J."/>
            <person name="Karawczyk K."/>
            <person name="Piernik-Szablinska J."/>
            <person name="Szczecinska M."/>
            <person name="Mazdziarz M."/>
        </authorList>
    </citation>
    <scope>NUCLEOTIDE SEQUENCE [LARGE SCALE GENOMIC DNA]</scope>
    <source>
        <strain evidence="2">Rf_01</strain>
        <tissue evidence="2">Aerial parts of the thallus</tissue>
    </source>
</reference>
<sequence length="98" mass="11307">MRSHDLSLRPGPITHFPEPAADHPESVSSFDGCIRLGTQVSPFPSWILRVTSYVIISPLPLSCWMTWLISSTLGSKVVRSELVFCFLRRSEQRRWHRR</sequence>
<feature type="region of interest" description="Disordered" evidence="1">
    <location>
        <begin position="1"/>
        <end position="24"/>
    </location>
</feature>
<evidence type="ECO:0000313" key="3">
    <source>
        <dbReference type="Proteomes" id="UP001605036"/>
    </source>
</evidence>
<comment type="caution">
    <text evidence="2">The sequence shown here is derived from an EMBL/GenBank/DDBJ whole genome shotgun (WGS) entry which is preliminary data.</text>
</comment>
<accession>A0ABD1YWT1</accession>
<gene>
    <name evidence="2" type="ORF">R1flu_006716</name>
</gene>
<evidence type="ECO:0000313" key="2">
    <source>
        <dbReference type="EMBL" id="KAL2635237.1"/>
    </source>
</evidence>
<keyword evidence="3" id="KW-1185">Reference proteome</keyword>
<name>A0ABD1YWT1_9MARC</name>
<protein>
    <submittedName>
        <fullName evidence="2">Uncharacterized protein</fullName>
    </submittedName>
</protein>
<evidence type="ECO:0000256" key="1">
    <source>
        <dbReference type="SAM" id="MobiDB-lite"/>
    </source>
</evidence>
<dbReference type="AlphaFoldDB" id="A0ABD1YWT1"/>
<proteinExistence type="predicted"/>
<organism evidence="2 3">
    <name type="scientific">Riccia fluitans</name>
    <dbReference type="NCBI Taxonomy" id="41844"/>
    <lineage>
        <taxon>Eukaryota</taxon>
        <taxon>Viridiplantae</taxon>
        <taxon>Streptophyta</taxon>
        <taxon>Embryophyta</taxon>
        <taxon>Marchantiophyta</taxon>
        <taxon>Marchantiopsida</taxon>
        <taxon>Marchantiidae</taxon>
        <taxon>Marchantiales</taxon>
        <taxon>Ricciaceae</taxon>
        <taxon>Riccia</taxon>
    </lineage>
</organism>
<dbReference type="Proteomes" id="UP001605036">
    <property type="component" value="Unassembled WGS sequence"/>
</dbReference>
<dbReference type="EMBL" id="JBHFFA010000003">
    <property type="protein sequence ID" value="KAL2635237.1"/>
    <property type="molecule type" value="Genomic_DNA"/>
</dbReference>